<dbReference type="UniPathway" id="UPA00344"/>
<reference evidence="6 7" key="2">
    <citation type="submission" date="2019-03" db="EMBL/GenBank/DDBJ databases">
        <title>Genomic Encyclopedia of Type Strains, Phase IV (KMG-IV): sequencing the most valuable type-strain genomes for metagenomic binning, comparative biology and taxonomic classification.</title>
        <authorList>
            <person name="Goeker M."/>
        </authorList>
    </citation>
    <scope>NUCLEOTIDE SEQUENCE [LARGE SCALE GENOMIC DNA]</scope>
    <source>
        <strain evidence="6 7">DSM 103426</strain>
    </source>
</reference>
<organism evidence="6 7">
    <name type="scientific">Faecalimonas umbilicata</name>
    <dbReference type="NCBI Taxonomy" id="1912855"/>
    <lineage>
        <taxon>Bacteria</taxon>
        <taxon>Bacillati</taxon>
        <taxon>Bacillota</taxon>
        <taxon>Clostridia</taxon>
        <taxon>Lachnospirales</taxon>
        <taxon>Lachnospiraceae</taxon>
        <taxon>Faecalimonas</taxon>
    </lineage>
</organism>
<evidence type="ECO:0000313" key="8">
    <source>
        <dbReference type="Proteomes" id="UP000702954"/>
    </source>
</evidence>
<dbReference type="EMBL" id="SLZV01000011">
    <property type="protein sequence ID" value="TCS68115.1"/>
    <property type="molecule type" value="Genomic_DNA"/>
</dbReference>
<keyword evidence="8" id="KW-1185">Reference proteome</keyword>
<evidence type="ECO:0000259" key="4">
    <source>
        <dbReference type="SMART" id="SM00852"/>
    </source>
</evidence>
<comment type="pathway">
    <text evidence="2">Cofactor biosynthesis; molybdopterin biosynthesis.</text>
</comment>
<protein>
    <submittedName>
        <fullName evidence="5">Molybdenum cofactor biosynthesis protein</fullName>
    </submittedName>
    <submittedName>
        <fullName evidence="6">Molybdenum cofactor synthesis domain-containing protein</fullName>
    </submittedName>
</protein>
<evidence type="ECO:0000313" key="7">
    <source>
        <dbReference type="Proteomes" id="UP000294613"/>
    </source>
</evidence>
<dbReference type="RefSeq" id="WP_116441895.1">
    <property type="nucleotide sequence ID" value="NZ_BHEO01000008.1"/>
</dbReference>
<comment type="caution">
    <text evidence="6">The sequence shown here is derived from an EMBL/GenBank/DDBJ whole genome shotgun (WGS) entry which is preliminary data.</text>
</comment>
<accession>A0A4R3JNL0</accession>
<gene>
    <name evidence="6" type="ORF">EDD74_11160</name>
    <name evidence="5" type="ORF">FAEUMB_21380</name>
</gene>
<dbReference type="SMART" id="SM00852">
    <property type="entry name" value="MoCF_biosynth"/>
    <property type="match status" value="1"/>
</dbReference>
<dbReference type="Proteomes" id="UP000294613">
    <property type="component" value="Unassembled WGS sequence"/>
</dbReference>
<dbReference type="SUPFAM" id="SSF53218">
    <property type="entry name" value="Molybdenum cofactor biosynthesis proteins"/>
    <property type="match status" value="1"/>
</dbReference>
<dbReference type="Proteomes" id="UP000702954">
    <property type="component" value="Unassembled WGS sequence"/>
</dbReference>
<proteinExistence type="predicted"/>
<dbReference type="InterPro" id="IPR036425">
    <property type="entry name" value="MoaB/Mog-like_dom_sf"/>
</dbReference>
<dbReference type="InterPro" id="IPR008284">
    <property type="entry name" value="MoCF_biosynth_CS"/>
</dbReference>
<dbReference type="AlphaFoldDB" id="A0A4R3JNL0"/>
<feature type="domain" description="MoaB/Mog" evidence="4">
    <location>
        <begin position="6"/>
        <end position="150"/>
    </location>
</feature>
<evidence type="ECO:0000256" key="2">
    <source>
        <dbReference type="ARBA" id="ARBA00005046"/>
    </source>
</evidence>
<dbReference type="PANTHER" id="PTHR43764:SF1">
    <property type="entry name" value="MOLYBDOPTERIN MOLYBDOTRANSFERASE"/>
    <property type="match status" value="1"/>
</dbReference>
<dbReference type="Gene3D" id="3.40.980.10">
    <property type="entry name" value="MoaB/Mog-like domain"/>
    <property type="match status" value="1"/>
</dbReference>
<dbReference type="InterPro" id="IPR051920">
    <property type="entry name" value="MPT_Adenylyltrnsfr/MoaC-Rel"/>
</dbReference>
<name>A0A4R3JNL0_9FIRM</name>
<reference evidence="5 8" key="1">
    <citation type="journal article" date="2018" name="Int. J. Syst. Evol. Microbiol.">
        <title>Draft Genome Sequence of Faecalimonas umbilicata JCM 30896T, an Acetate-Producing Bacterium Isolated from Human Feces.</title>
        <authorList>
            <person name="Sakamoto M."/>
            <person name="Ikeyama N."/>
            <person name="Yuki M."/>
            <person name="Ohkuma M."/>
        </authorList>
    </citation>
    <scope>NUCLEOTIDE SEQUENCE [LARGE SCALE GENOMIC DNA]</scope>
    <source>
        <strain evidence="5 8">EGH7</strain>
    </source>
</reference>
<keyword evidence="3" id="KW-0501">Molybdenum cofactor biosynthesis</keyword>
<evidence type="ECO:0000256" key="3">
    <source>
        <dbReference type="ARBA" id="ARBA00023150"/>
    </source>
</evidence>
<dbReference type="PANTHER" id="PTHR43764">
    <property type="entry name" value="MOLYBDENUM COFACTOR BIOSYNTHESIS"/>
    <property type="match status" value="1"/>
</dbReference>
<dbReference type="InterPro" id="IPR001453">
    <property type="entry name" value="MoaB/Mog_dom"/>
</dbReference>
<dbReference type="NCBIfam" id="TIGR00177">
    <property type="entry name" value="molyb_syn"/>
    <property type="match status" value="1"/>
</dbReference>
<comment type="function">
    <text evidence="1">May be involved in the biosynthesis of molybdopterin.</text>
</comment>
<sequence length="164" mass="17628">MKIRVAVITASTTGYAGKREDISGAKICEIVEEAGMEVTFKKILPDDRETLAKVMAVIADSQMADLILTTGGTGFSKTDCTPEATTDICERLVPGIPEAMRAASMKYTKRAMLSRAVAGIRKETLIINLPGSPKAVEESLEEILEEVIHGVEILTGQTAECARK</sequence>
<evidence type="ECO:0000313" key="5">
    <source>
        <dbReference type="EMBL" id="GBU05597.1"/>
    </source>
</evidence>
<dbReference type="EMBL" id="BHEO01000008">
    <property type="protein sequence ID" value="GBU05597.1"/>
    <property type="molecule type" value="Genomic_DNA"/>
</dbReference>
<dbReference type="PROSITE" id="PS01078">
    <property type="entry name" value="MOCF_BIOSYNTHESIS_1"/>
    <property type="match status" value="1"/>
</dbReference>
<dbReference type="CDD" id="cd00886">
    <property type="entry name" value="MogA_MoaB"/>
    <property type="match status" value="1"/>
</dbReference>
<evidence type="ECO:0000256" key="1">
    <source>
        <dbReference type="ARBA" id="ARBA00003487"/>
    </source>
</evidence>
<dbReference type="GO" id="GO:0006777">
    <property type="term" value="P:Mo-molybdopterin cofactor biosynthetic process"/>
    <property type="evidence" value="ECO:0007669"/>
    <property type="project" value="UniProtKB-KW"/>
</dbReference>
<dbReference type="Pfam" id="PF00994">
    <property type="entry name" value="MoCF_biosynth"/>
    <property type="match status" value="1"/>
</dbReference>
<evidence type="ECO:0000313" key="6">
    <source>
        <dbReference type="EMBL" id="TCS68115.1"/>
    </source>
</evidence>